<comment type="caution">
    <text evidence="1">The sequence shown here is derived from an EMBL/GenBank/DDBJ whole genome shotgun (WGS) entry which is preliminary data.</text>
</comment>
<evidence type="ECO:0000313" key="2">
    <source>
        <dbReference type="Proteomes" id="UP001186118"/>
    </source>
</evidence>
<dbReference type="RefSeq" id="WP_150861035.1">
    <property type="nucleotide sequence ID" value="NZ_JAGQEX010000011.1"/>
</dbReference>
<organism evidence="1 2">
    <name type="scientific">Streptococcus canis</name>
    <dbReference type="NCBI Taxonomy" id="1329"/>
    <lineage>
        <taxon>Bacteria</taxon>
        <taxon>Bacillati</taxon>
        <taxon>Bacillota</taxon>
        <taxon>Bacilli</taxon>
        <taxon>Lactobacillales</taxon>
        <taxon>Streptococcaceae</taxon>
        <taxon>Streptococcus</taxon>
    </lineage>
</organism>
<proteinExistence type="predicted"/>
<evidence type="ECO:0000313" key="1">
    <source>
        <dbReference type="EMBL" id="MDV5977134.1"/>
    </source>
</evidence>
<dbReference type="AlphaFoldDB" id="A0AAE4TJE0"/>
<sequence>MAEFMTRFKRDAPMEVSFESIIRVSDGSGTNDYNGLINQPKINKVKLVGDKSLEELGLNAITNLELEELLK</sequence>
<dbReference type="EMBL" id="JAGQEX010000011">
    <property type="protein sequence ID" value="MDV5977134.1"/>
    <property type="molecule type" value="Genomic_DNA"/>
</dbReference>
<accession>A0AAE4TJE0</accession>
<reference evidence="1" key="1">
    <citation type="submission" date="2021-04" db="EMBL/GenBank/DDBJ databases">
        <title>Draft genomes of 20 S. canis strains.</title>
        <authorList>
            <person name="Pagnossin D."/>
            <person name="Weir W."/>
            <person name="Smith A."/>
            <person name="Ure R."/>
            <person name="Oravcova K."/>
        </authorList>
    </citation>
    <scope>NUCLEOTIDE SEQUENCE</scope>
    <source>
        <strain evidence="1">284</strain>
    </source>
</reference>
<gene>
    <name evidence="1" type="ORF">KB584_06610</name>
</gene>
<dbReference type="Proteomes" id="UP001186118">
    <property type="component" value="Unassembled WGS sequence"/>
</dbReference>
<name>A0AAE4TJE0_STRCB</name>
<protein>
    <submittedName>
        <fullName evidence="1">Uncharacterized protein</fullName>
    </submittedName>
</protein>